<protein>
    <submittedName>
        <fullName evidence="1">Uncharacterized protein</fullName>
    </submittedName>
</protein>
<dbReference type="RefSeq" id="WP_320285601.1">
    <property type="nucleotide sequence ID" value="NZ_JAVIIW010000001.1"/>
</dbReference>
<evidence type="ECO:0000313" key="2">
    <source>
        <dbReference type="Proteomes" id="UP001287059"/>
    </source>
</evidence>
<organism evidence="1 2">
    <name type="scientific">Mesorhizobium album</name>
    <dbReference type="NCBI Taxonomy" id="3072314"/>
    <lineage>
        <taxon>Bacteria</taxon>
        <taxon>Pseudomonadati</taxon>
        <taxon>Pseudomonadota</taxon>
        <taxon>Alphaproteobacteria</taxon>
        <taxon>Hyphomicrobiales</taxon>
        <taxon>Phyllobacteriaceae</taxon>
        <taxon>Mesorhizobium</taxon>
    </lineage>
</organism>
<proteinExistence type="predicted"/>
<name>A0ABU4XR11_9HYPH</name>
<accession>A0ABU4XR11</accession>
<keyword evidence="2" id="KW-1185">Reference proteome</keyword>
<dbReference type="EMBL" id="JAVIIW010000001">
    <property type="protein sequence ID" value="MDX8477167.1"/>
    <property type="molecule type" value="Genomic_DNA"/>
</dbReference>
<evidence type="ECO:0000313" key="1">
    <source>
        <dbReference type="EMBL" id="MDX8477167.1"/>
    </source>
</evidence>
<sequence>MLGADCHLQPSTYGGDTCEEKVRKACIEQAREAVGCDSSTCELNELRLIFGATVASLLRSIEAGLIFWRESRMDTSPNAPRLSLAMDSVALPR</sequence>
<reference evidence="1 2" key="1">
    <citation type="submission" date="2023-08" db="EMBL/GenBank/DDBJ databases">
        <title>Implementing the SeqCode for naming new Mesorhizobium species isolated from Vachellia karroo root nodules.</title>
        <authorList>
            <person name="Van Lill M."/>
        </authorList>
    </citation>
    <scope>NUCLEOTIDE SEQUENCE [LARGE SCALE GENOMIC DNA]</scope>
    <source>
        <strain evidence="1 2">VK24D</strain>
    </source>
</reference>
<comment type="caution">
    <text evidence="1">The sequence shown here is derived from an EMBL/GenBank/DDBJ whole genome shotgun (WGS) entry which is preliminary data.</text>
</comment>
<dbReference type="Proteomes" id="UP001287059">
    <property type="component" value="Unassembled WGS sequence"/>
</dbReference>
<gene>
    <name evidence="1" type="ORF">RFN28_01600</name>
</gene>